<proteinExistence type="predicted"/>
<name>A3P1J1_BURP0</name>
<evidence type="ECO:0000313" key="2">
    <source>
        <dbReference type="Proteomes" id="UP000006738"/>
    </source>
</evidence>
<dbReference type="KEGG" id="bpl:BURPS1106A_A0158"/>
<accession>A3P1J1</accession>
<evidence type="ECO:0000313" key="1">
    <source>
        <dbReference type="EMBL" id="ABN93667.1"/>
    </source>
</evidence>
<sequence>MSLAGCFPCRRGNSARAHARFRAGLRSPRTFGAVGTLEA</sequence>
<organism evidence="1 2">
    <name type="scientific">Burkholderia pseudomallei (strain 1106a)</name>
    <dbReference type="NCBI Taxonomy" id="357348"/>
    <lineage>
        <taxon>Bacteria</taxon>
        <taxon>Pseudomonadati</taxon>
        <taxon>Pseudomonadota</taxon>
        <taxon>Betaproteobacteria</taxon>
        <taxon>Burkholderiales</taxon>
        <taxon>Burkholderiaceae</taxon>
        <taxon>Burkholderia</taxon>
        <taxon>pseudomallei group</taxon>
    </lineage>
</organism>
<protein>
    <submittedName>
        <fullName evidence="1">Uncharacterized protein</fullName>
    </submittedName>
</protein>
<dbReference type="AlphaFoldDB" id="A3P1J1"/>
<reference evidence="2" key="1">
    <citation type="submission" date="2007-02" db="EMBL/GenBank/DDBJ databases">
        <authorList>
            <person name="DeShazer D."/>
            <person name="Woods D.E."/>
            <person name="Nierman W.C."/>
        </authorList>
    </citation>
    <scope>NUCLEOTIDE SEQUENCE [LARGE SCALE GENOMIC DNA]</scope>
    <source>
        <strain evidence="2">1106a</strain>
    </source>
</reference>
<gene>
    <name evidence="1" type="ordered locus">BURPS1106A_A0158</name>
</gene>
<dbReference type="Proteomes" id="UP000006738">
    <property type="component" value="Chromosome II"/>
</dbReference>
<dbReference type="EMBL" id="CP000573">
    <property type="protein sequence ID" value="ABN93667.1"/>
    <property type="molecule type" value="Genomic_DNA"/>
</dbReference>
<dbReference type="HOGENOM" id="CLU_3306117_0_0_4"/>